<proteinExistence type="predicted"/>
<dbReference type="GO" id="GO:0003723">
    <property type="term" value="F:RNA binding"/>
    <property type="evidence" value="ECO:0007669"/>
    <property type="project" value="InterPro"/>
</dbReference>
<dbReference type="Pfam" id="PF13041">
    <property type="entry name" value="PPR_2"/>
    <property type="match status" value="2"/>
</dbReference>
<dbReference type="AlphaFoldDB" id="A0A5B6WG11"/>
<dbReference type="FunFam" id="1.25.40.10:FF:000090">
    <property type="entry name" value="Pentatricopeptide repeat-containing protein, chloroplastic"/>
    <property type="match status" value="1"/>
</dbReference>
<keyword evidence="1" id="KW-0677">Repeat</keyword>
<dbReference type="InterPro" id="IPR046848">
    <property type="entry name" value="E_motif"/>
</dbReference>
<dbReference type="GO" id="GO:0009451">
    <property type="term" value="P:RNA modification"/>
    <property type="evidence" value="ECO:0007669"/>
    <property type="project" value="InterPro"/>
</dbReference>
<feature type="repeat" description="PPR" evidence="2">
    <location>
        <begin position="155"/>
        <end position="189"/>
    </location>
</feature>
<evidence type="ECO:0000256" key="1">
    <source>
        <dbReference type="ARBA" id="ARBA00022737"/>
    </source>
</evidence>
<dbReference type="Pfam" id="PF01535">
    <property type="entry name" value="PPR"/>
    <property type="match status" value="10"/>
</dbReference>
<feature type="repeat" description="PPR" evidence="2">
    <location>
        <begin position="544"/>
        <end position="578"/>
    </location>
</feature>
<feature type="repeat" description="PPR" evidence="2">
    <location>
        <begin position="217"/>
        <end position="251"/>
    </location>
</feature>
<dbReference type="PROSITE" id="PS51375">
    <property type="entry name" value="PPR"/>
    <property type="match status" value="7"/>
</dbReference>
<sequence length="672" mass="76118">MIVQPPNNCSLINFSLPFSHTLHLGMLFSKLNRSFPTRLSRHFSLSAPTFLKGNQTSVAISSIKPHNYRISVFMKNGLIQEAQNLFDKMPQKSVVTWNTMIRGYFLNGFFSKGIAMFQEMPERDIFTSNIVISGLMHGHDVQGARQVFEGMVCRDVVTWNAMIGGYFINGMLDKGLKIFEEMPVKDVISWNLVIEGLVKCGKLYLAEEYFKRMSYRDVASWTVMISGLAKAGRMADACKYFEEMPVKDVRAWNVMLEGYIGIECVDLAESIFHEMPEKDLDSWKLLINGLVRCRRLVNALGYFMKMPTKCCKTLNSILLGLIRNGHVKEGHAFLEKQPYNNVVSWTNVVVGYFGIGEVRSAVKVFESMPIRDVTVWNVMICGLGETNFGEEGSKFFIRMKESGFHPDEATFTSILTICSNLPSLDLGNQIHAQVVKLGLNHFTAISNALVTMYERCGNMHSALLKFFSMQRHDVISWNSIICGFAHHGNAEKAFEMFERMRLTDVKPNHITFIGVLSACSHAGLVDKGKYYFDYMKSKCSLQPTTEHYTCIVDLLGRFGLIDEAMSFLNQMRADGIEVPASVWGALLGACRIHNNMELGVIAAERVLEKEPHNSGIYLILAEMYLSCGRRDEAESIRARMEEKGVRKQQGLTLFILKPVEYFLSFSTHFSFQ</sequence>
<keyword evidence="4" id="KW-1185">Reference proteome</keyword>
<feature type="repeat" description="PPR" evidence="2">
    <location>
        <begin position="93"/>
        <end position="127"/>
    </location>
</feature>
<reference evidence="4" key="1">
    <citation type="journal article" date="2019" name="Plant Biotechnol. J.">
        <title>Genome sequencing of the Australian wild diploid species Gossypium australe highlights disease resistance and delayed gland morphogenesis.</title>
        <authorList>
            <person name="Cai Y."/>
            <person name="Cai X."/>
            <person name="Wang Q."/>
            <person name="Wang P."/>
            <person name="Zhang Y."/>
            <person name="Cai C."/>
            <person name="Xu Y."/>
            <person name="Wang K."/>
            <person name="Zhou Z."/>
            <person name="Wang C."/>
            <person name="Geng S."/>
            <person name="Li B."/>
            <person name="Dong Q."/>
            <person name="Hou Y."/>
            <person name="Wang H."/>
            <person name="Ai P."/>
            <person name="Liu Z."/>
            <person name="Yi F."/>
            <person name="Sun M."/>
            <person name="An G."/>
            <person name="Cheng J."/>
            <person name="Zhang Y."/>
            <person name="Shi Q."/>
            <person name="Xie Y."/>
            <person name="Shi X."/>
            <person name="Chang Y."/>
            <person name="Huang F."/>
            <person name="Chen Y."/>
            <person name="Hong S."/>
            <person name="Mi L."/>
            <person name="Sun Q."/>
            <person name="Zhang L."/>
            <person name="Zhou B."/>
            <person name="Peng R."/>
            <person name="Zhang X."/>
            <person name="Liu F."/>
        </authorList>
    </citation>
    <scope>NUCLEOTIDE SEQUENCE [LARGE SCALE GENOMIC DNA]</scope>
    <source>
        <strain evidence="4">cv. PA1801</strain>
    </source>
</reference>
<dbReference type="PANTHER" id="PTHR47926">
    <property type="entry name" value="PENTATRICOPEPTIDE REPEAT-CONTAINING PROTEIN"/>
    <property type="match status" value="1"/>
</dbReference>
<gene>
    <name evidence="3" type="ORF">EPI10_021231</name>
</gene>
<dbReference type="InterPro" id="IPR046960">
    <property type="entry name" value="PPR_At4g14850-like_plant"/>
</dbReference>
<evidence type="ECO:0000313" key="4">
    <source>
        <dbReference type="Proteomes" id="UP000325315"/>
    </source>
</evidence>
<comment type="caution">
    <text evidence="3">The sequence shown here is derived from an EMBL/GenBank/DDBJ whole genome shotgun (WGS) entry which is preliminary data.</text>
</comment>
<organism evidence="3 4">
    <name type="scientific">Gossypium australe</name>
    <dbReference type="NCBI Taxonomy" id="47621"/>
    <lineage>
        <taxon>Eukaryota</taxon>
        <taxon>Viridiplantae</taxon>
        <taxon>Streptophyta</taxon>
        <taxon>Embryophyta</taxon>
        <taxon>Tracheophyta</taxon>
        <taxon>Spermatophyta</taxon>
        <taxon>Magnoliopsida</taxon>
        <taxon>eudicotyledons</taxon>
        <taxon>Gunneridae</taxon>
        <taxon>Pentapetalae</taxon>
        <taxon>rosids</taxon>
        <taxon>malvids</taxon>
        <taxon>Malvales</taxon>
        <taxon>Malvaceae</taxon>
        <taxon>Malvoideae</taxon>
        <taxon>Gossypium</taxon>
    </lineage>
</organism>
<accession>A0A5B6WG11</accession>
<evidence type="ECO:0000313" key="3">
    <source>
        <dbReference type="EMBL" id="KAA3480821.1"/>
    </source>
</evidence>
<dbReference type="OrthoDB" id="958364at2759"/>
<feature type="repeat" description="PPR" evidence="2">
    <location>
        <begin position="613"/>
        <end position="647"/>
    </location>
</feature>
<dbReference type="Pfam" id="PF20431">
    <property type="entry name" value="E_motif"/>
    <property type="match status" value="1"/>
</dbReference>
<dbReference type="InterPro" id="IPR002885">
    <property type="entry name" value="PPR_rpt"/>
</dbReference>
<dbReference type="Gene3D" id="1.25.40.10">
    <property type="entry name" value="Tetratricopeptide repeat domain"/>
    <property type="match status" value="5"/>
</dbReference>
<feature type="repeat" description="PPR" evidence="2">
    <location>
        <begin position="372"/>
        <end position="406"/>
    </location>
</feature>
<evidence type="ECO:0000256" key="2">
    <source>
        <dbReference type="PROSITE-ProRule" id="PRU00708"/>
    </source>
</evidence>
<dbReference type="SUPFAM" id="SSF48452">
    <property type="entry name" value="TPR-like"/>
    <property type="match status" value="1"/>
</dbReference>
<dbReference type="PANTHER" id="PTHR47926:SF347">
    <property type="entry name" value="PENTATRICOPEPTIDE REPEAT-CONTAINING PROTEIN"/>
    <property type="match status" value="1"/>
</dbReference>
<feature type="repeat" description="PPR" evidence="2">
    <location>
        <begin position="473"/>
        <end position="507"/>
    </location>
</feature>
<name>A0A5B6WG11_9ROSI</name>
<protein>
    <submittedName>
        <fullName evidence="3">Pentatricopeptide repeat-containing protein</fullName>
    </submittedName>
</protein>
<dbReference type="NCBIfam" id="TIGR00756">
    <property type="entry name" value="PPR"/>
    <property type="match status" value="7"/>
</dbReference>
<dbReference type="EMBL" id="SMMG02000003">
    <property type="protein sequence ID" value="KAA3480821.1"/>
    <property type="molecule type" value="Genomic_DNA"/>
</dbReference>
<dbReference type="Proteomes" id="UP000325315">
    <property type="component" value="Unassembled WGS sequence"/>
</dbReference>
<dbReference type="InterPro" id="IPR011990">
    <property type="entry name" value="TPR-like_helical_dom_sf"/>
</dbReference>